<comment type="similarity">
    <text evidence="2">Belongs to the membrane fusion protein (MFP) (TC 8.A.1) family.</text>
</comment>
<feature type="domain" description="YknX-like C-terminal permuted SH3-like" evidence="7">
    <location>
        <begin position="540"/>
        <end position="609"/>
    </location>
</feature>
<evidence type="ECO:0000259" key="6">
    <source>
        <dbReference type="Pfam" id="PF25954"/>
    </source>
</evidence>
<proteinExistence type="inferred from homology"/>
<organism evidence="8 9">
    <name type="scientific">Candidatus Fervidibacter sacchari</name>
    <dbReference type="NCBI Taxonomy" id="1448929"/>
    <lineage>
        <taxon>Bacteria</taxon>
        <taxon>Candidatus Fervidibacterota</taxon>
        <taxon>Candidatus Fervidibacter</taxon>
    </lineage>
</organism>
<feature type="domain" description="YbhG-like alpha-helical hairpin" evidence="5">
    <location>
        <begin position="203"/>
        <end position="323"/>
    </location>
</feature>
<dbReference type="InterPro" id="IPR058637">
    <property type="entry name" value="YknX-like_C"/>
</dbReference>
<sequence length="613" mass="67479">MKGQVRLIVIGAVILLAGALVFVSRRQQIQLQRGLAKAQEELRAAVPVEVVRPIRRELQETIQVMGTIKALQDITIGSELVGRVVYVGAREGDFVRAGQVLIRLDDTAIRAQVDQARAAYIQALTRYEQAKAASQIPSTQADTDVEQALAQLEQLQSRLKQLETSRELTYRETDLSVQQAEALVEIARNRVQELERQLEIVDEQLRNQLRQAEAEKKAAELTLKKLKEGARPQEKEQARQQLLAAEANYRTAKLNYERTQKLYEQGAVAKAQLDEAQRQLETAQAAYEAAKAAYDLTLEGPRAEDIAVAEERLKQAEANLRNAQAAQKQRDILRSQLESARSQLRQAETQLELAKAAQLRRQIVEKDIEALKAQIKQLQATLKLAKAGRVRKVTAAKDIELAKAQVEQAKAMLDNALAMLSKTVIVAPVSGYIATKNVEVGNTVSPGVPLMRLVAAGAVEFEVNLSESDFAKVQDGQPVFVRVDTLPNQVLKGFVSKLVPVAEAASRQFKIKVVLPGADKLVKPGSFARGEIVVKRIPNALVLPNECIVEWQGKTSVFVVVDGKTARQKSIKVGLRTANWAQILEGLTENDQVIKGGLERLSDGTPVKVVGGE</sequence>
<keyword evidence="3 4" id="KW-0175">Coiled coil</keyword>
<evidence type="ECO:0000259" key="7">
    <source>
        <dbReference type="Pfam" id="PF25989"/>
    </source>
</evidence>
<evidence type="ECO:0000259" key="5">
    <source>
        <dbReference type="Pfam" id="PF25881"/>
    </source>
</evidence>
<dbReference type="SUPFAM" id="SSF111369">
    <property type="entry name" value="HlyD-like secretion proteins"/>
    <property type="match status" value="3"/>
</dbReference>
<evidence type="ECO:0000313" key="8">
    <source>
        <dbReference type="EMBL" id="MCS3921121.1"/>
    </source>
</evidence>
<evidence type="ECO:0000256" key="4">
    <source>
        <dbReference type="SAM" id="Coils"/>
    </source>
</evidence>
<dbReference type="Proteomes" id="UP001204798">
    <property type="component" value="Unassembled WGS sequence"/>
</dbReference>
<feature type="coiled-coil region" evidence="4">
    <location>
        <begin position="138"/>
        <end position="419"/>
    </location>
</feature>
<dbReference type="Gene3D" id="2.40.420.20">
    <property type="match status" value="1"/>
</dbReference>
<accession>A0ABT2ET33</accession>
<dbReference type="InterPro" id="IPR058792">
    <property type="entry name" value="Beta-barrel_RND_2"/>
</dbReference>
<evidence type="ECO:0000313" key="9">
    <source>
        <dbReference type="Proteomes" id="UP001204798"/>
    </source>
</evidence>
<comment type="subcellular location">
    <subcellularLocation>
        <location evidence="1">Cell envelope</location>
    </subcellularLocation>
</comment>
<dbReference type="NCBIfam" id="TIGR01730">
    <property type="entry name" value="RND_mfp"/>
    <property type="match status" value="1"/>
</dbReference>
<dbReference type="PANTHER" id="PTHR32347">
    <property type="entry name" value="EFFLUX SYSTEM COMPONENT YKNX-RELATED"/>
    <property type="match status" value="1"/>
</dbReference>
<dbReference type="Gene3D" id="2.40.50.100">
    <property type="match status" value="2"/>
</dbReference>
<feature type="domain" description="CusB-like beta-barrel" evidence="6">
    <location>
        <begin position="462"/>
        <end position="531"/>
    </location>
</feature>
<reference evidence="8 9" key="1">
    <citation type="submission" date="2022-08" db="EMBL/GenBank/DDBJ databases">
        <title>Bacterial and archaeal communities from various locations to study Microbial Dark Matter (Phase II).</title>
        <authorList>
            <person name="Stepanauskas R."/>
        </authorList>
    </citation>
    <scope>NUCLEOTIDE SEQUENCE [LARGE SCALE GENOMIC DNA]</scope>
    <source>
        <strain evidence="8 9">PD1</strain>
    </source>
</reference>
<dbReference type="InterPro" id="IPR050465">
    <property type="entry name" value="UPF0194_transport"/>
</dbReference>
<dbReference type="InterPro" id="IPR006143">
    <property type="entry name" value="RND_pump_MFP"/>
</dbReference>
<dbReference type="EMBL" id="JANUCP010000009">
    <property type="protein sequence ID" value="MCS3921121.1"/>
    <property type="molecule type" value="Genomic_DNA"/>
</dbReference>
<gene>
    <name evidence="8" type="ORF">M2350_003562</name>
</gene>
<name>A0ABT2ET33_9BACT</name>
<evidence type="ECO:0000256" key="3">
    <source>
        <dbReference type="ARBA" id="ARBA00023054"/>
    </source>
</evidence>
<keyword evidence="9" id="KW-1185">Reference proteome</keyword>
<dbReference type="Pfam" id="PF25954">
    <property type="entry name" value="Beta-barrel_RND_2"/>
    <property type="match status" value="1"/>
</dbReference>
<dbReference type="Pfam" id="PF25989">
    <property type="entry name" value="YknX_C"/>
    <property type="match status" value="1"/>
</dbReference>
<dbReference type="InterPro" id="IPR059052">
    <property type="entry name" value="HH_YbhG-like"/>
</dbReference>
<dbReference type="Pfam" id="PF25881">
    <property type="entry name" value="HH_YBHG"/>
    <property type="match status" value="1"/>
</dbReference>
<comment type="caution">
    <text evidence="8">The sequence shown here is derived from an EMBL/GenBank/DDBJ whole genome shotgun (WGS) entry which is preliminary data.</text>
</comment>
<protein>
    <submittedName>
        <fullName evidence="8">RND family efflux transporter MFP subunit</fullName>
    </submittedName>
</protein>
<dbReference type="RefSeq" id="WP_259101960.1">
    <property type="nucleotide sequence ID" value="NZ_CP130454.1"/>
</dbReference>
<evidence type="ECO:0000256" key="1">
    <source>
        <dbReference type="ARBA" id="ARBA00004196"/>
    </source>
</evidence>
<dbReference type="Gene3D" id="2.40.30.170">
    <property type="match status" value="1"/>
</dbReference>
<dbReference type="Gene3D" id="1.10.287.470">
    <property type="entry name" value="Helix hairpin bin"/>
    <property type="match status" value="1"/>
</dbReference>
<evidence type="ECO:0000256" key="2">
    <source>
        <dbReference type="ARBA" id="ARBA00009477"/>
    </source>
</evidence>